<evidence type="ECO:0000256" key="1">
    <source>
        <dbReference type="SAM" id="Phobius"/>
    </source>
</evidence>
<comment type="caution">
    <text evidence="2">The sequence shown here is derived from an EMBL/GenBank/DDBJ whole genome shotgun (WGS) entry which is preliminary data.</text>
</comment>
<reference evidence="2" key="1">
    <citation type="submission" date="2020-12" db="EMBL/GenBank/DDBJ databases">
        <authorList>
            <person name="Iha C."/>
        </authorList>
    </citation>
    <scope>NUCLEOTIDE SEQUENCE</scope>
</reference>
<protein>
    <submittedName>
        <fullName evidence="2">Uncharacterized protein</fullName>
    </submittedName>
</protein>
<sequence>MCMTCNCGHISQRVGSHASEPTADAKATSESQQLVQHFEYNTGDNAGVSYEAPRHWSVVYDYPRQIHARGATRERLHSAGKRDEADALTHTALKSAEAVGLWILLILALQSILLPMMCTPRPRTLDTVRDHGMGIAPPIPTDALATTRHVLETSPGDGGLAPTPH</sequence>
<gene>
    <name evidence="2" type="ORF">OSTQU699_LOCUS1421</name>
</gene>
<dbReference type="Proteomes" id="UP000708148">
    <property type="component" value="Unassembled WGS sequence"/>
</dbReference>
<accession>A0A8S1IQH1</accession>
<name>A0A8S1IQH1_9CHLO</name>
<keyword evidence="1" id="KW-0812">Transmembrane</keyword>
<organism evidence="2 3">
    <name type="scientific">Ostreobium quekettii</name>
    <dbReference type="NCBI Taxonomy" id="121088"/>
    <lineage>
        <taxon>Eukaryota</taxon>
        <taxon>Viridiplantae</taxon>
        <taxon>Chlorophyta</taxon>
        <taxon>core chlorophytes</taxon>
        <taxon>Ulvophyceae</taxon>
        <taxon>TCBD clade</taxon>
        <taxon>Bryopsidales</taxon>
        <taxon>Ostreobineae</taxon>
        <taxon>Ostreobiaceae</taxon>
        <taxon>Ostreobium</taxon>
    </lineage>
</organism>
<proteinExistence type="predicted"/>
<keyword evidence="3" id="KW-1185">Reference proteome</keyword>
<evidence type="ECO:0000313" key="2">
    <source>
        <dbReference type="EMBL" id="CAD7696060.1"/>
    </source>
</evidence>
<dbReference type="EMBL" id="CAJHUC010000428">
    <property type="protein sequence ID" value="CAD7696060.1"/>
    <property type="molecule type" value="Genomic_DNA"/>
</dbReference>
<keyword evidence="1" id="KW-0472">Membrane</keyword>
<keyword evidence="1" id="KW-1133">Transmembrane helix</keyword>
<feature type="transmembrane region" description="Helical" evidence="1">
    <location>
        <begin position="99"/>
        <end position="119"/>
    </location>
</feature>
<dbReference type="AlphaFoldDB" id="A0A8S1IQH1"/>
<evidence type="ECO:0000313" key="3">
    <source>
        <dbReference type="Proteomes" id="UP000708148"/>
    </source>
</evidence>